<gene>
    <name evidence="1" type="ORF">COPCOM_03888</name>
</gene>
<dbReference type="HOGENOM" id="CLU_3214920_0_0_9"/>
<reference evidence="1 2" key="2">
    <citation type="submission" date="2009-03" db="EMBL/GenBank/DDBJ databases">
        <title>Draft genome sequence of Coprococcus comes (ATCC 27758).</title>
        <authorList>
            <person name="Sudarsanam P."/>
            <person name="Ley R."/>
            <person name="Guruge J."/>
            <person name="Turnbaugh P.J."/>
            <person name="Mahowald M."/>
            <person name="Liep D."/>
            <person name="Gordon J."/>
        </authorList>
    </citation>
    <scope>NUCLEOTIDE SEQUENCE [LARGE SCALE GENOMIC DNA]</scope>
    <source>
        <strain evidence="1 2">ATCC 27758</strain>
    </source>
</reference>
<protein>
    <submittedName>
        <fullName evidence="1">Uncharacterized protein</fullName>
    </submittedName>
</protein>
<sequence length="44" mass="5062">MRSSSEVAEEDRVFLFISHIIREDISHFADDNVSCRIEAVHVNS</sequence>
<evidence type="ECO:0000313" key="2">
    <source>
        <dbReference type="Proteomes" id="UP000003793"/>
    </source>
</evidence>
<comment type="caution">
    <text evidence="1">The sequence shown here is derived from an EMBL/GenBank/DDBJ whole genome shotgun (WGS) entry which is preliminary data.</text>
</comment>
<dbReference type="AlphaFoldDB" id="C0BFC1"/>
<evidence type="ECO:0000313" key="1">
    <source>
        <dbReference type="EMBL" id="EEG87966.1"/>
    </source>
</evidence>
<name>C0BFC1_9FIRM</name>
<dbReference type="EMBL" id="ABVR01000046">
    <property type="protein sequence ID" value="EEG87966.1"/>
    <property type="molecule type" value="Genomic_DNA"/>
</dbReference>
<proteinExistence type="predicted"/>
<reference evidence="1 2" key="1">
    <citation type="submission" date="2009-02" db="EMBL/GenBank/DDBJ databases">
        <authorList>
            <person name="Fulton L."/>
            <person name="Clifton S."/>
            <person name="Fulton B."/>
            <person name="Xu J."/>
            <person name="Minx P."/>
            <person name="Pepin K.H."/>
            <person name="Johnson M."/>
            <person name="Bhonagiri V."/>
            <person name="Nash W.E."/>
            <person name="Mardis E.R."/>
            <person name="Wilson R.K."/>
        </authorList>
    </citation>
    <scope>NUCLEOTIDE SEQUENCE [LARGE SCALE GENOMIC DNA]</scope>
    <source>
        <strain evidence="1 2">ATCC 27758</strain>
    </source>
</reference>
<dbReference type="Proteomes" id="UP000003793">
    <property type="component" value="Unassembled WGS sequence"/>
</dbReference>
<organism evidence="1 2">
    <name type="scientific">Coprococcus comes ATCC 27758</name>
    <dbReference type="NCBI Taxonomy" id="470146"/>
    <lineage>
        <taxon>Bacteria</taxon>
        <taxon>Bacillati</taxon>
        <taxon>Bacillota</taxon>
        <taxon>Clostridia</taxon>
        <taxon>Lachnospirales</taxon>
        <taxon>Lachnospiraceae</taxon>
        <taxon>Coprococcus</taxon>
    </lineage>
</organism>
<accession>C0BFC1</accession>